<organism evidence="3 4">
    <name type="scientific">Cloeon dipterum</name>
    <dbReference type="NCBI Taxonomy" id="197152"/>
    <lineage>
        <taxon>Eukaryota</taxon>
        <taxon>Metazoa</taxon>
        <taxon>Ecdysozoa</taxon>
        <taxon>Arthropoda</taxon>
        <taxon>Hexapoda</taxon>
        <taxon>Insecta</taxon>
        <taxon>Pterygota</taxon>
        <taxon>Palaeoptera</taxon>
        <taxon>Ephemeroptera</taxon>
        <taxon>Pisciforma</taxon>
        <taxon>Baetidae</taxon>
        <taxon>Cloeon</taxon>
    </lineage>
</organism>
<evidence type="ECO:0000313" key="4">
    <source>
        <dbReference type="Proteomes" id="UP000494165"/>
    </source>
</evidence>
<evidence type="ECO:0000313" key="3">
    <source>
        <dbReference type="EMBL" id="CAB3385218.1"/>
    </source>
</evidence>
<proteinExistence type="predicted"/>
<evidence type="ECO:0000256" key="1">
    <source>
        <dbReference type="SAM" id="MobiDB-lite"/>
    </source>
</evidence>
<dbReference type="InterPro" id="IPR057251">
    <property type="entry name" value="FP_C"/>
</dbReference>
<reference evidence="3 4" key="1">
    <citation type="submission" date="2020-04" db="EMBL/GenBank/DDBJ databases">
        <authorList>
            <person name="Alioto T."/>
            <person name="Alioto T."/>
            <person name="Gomez Garrido J."/>
        </authorList>
    </citation>
    <scope>NUCLEOTIDE SEQUENCE [LARGE SCALE GENOMIC DNA]</scope>
</reference>
<feature type="region of interest" description="Disordered" evidence="1">
    <location>
        <begin position="267"/>
        <end position="301"/>
    </location>
</feature>
<evidence type="ECO:0000259" key="2">
    <source>
        <dbReference type="Pfam" id="PF25298"/>
    </source>
</evidence>
<protein>
    <recommendedName>
        <fullName evidence="2">FP protein C-terminal domain-containing protein</fullName>
    </recommendedName>
</protein>
<accession>A0A8S1DYH2</accession>
<feature type="compositionally biased region" description="Low complexity" evidence="1">
    <location>
        <begin position="279"/>
        <end position="295"/>
    </location>
</feature>
<gene>
    <name evidence="3" type="ORF">CLODIP_2_CD02024</name>
</gene>
<dbReference type="InterPro" id="IPR012337">
    <property type="entry name" value="RNaseH-like_sf"/>
</dbReference>
<dbReference type="Pfam" id="PF25298">
    <property type="entry name" value="Baculo_FP_2nd"/>
    <property type="match status" value="1"/>
</dbReference>
<sequence length="463" mass="50371">MKIWAGMTCMGVGVTINKGPAGISREPGELLLLFGVYSRLKYYGNFTLLLLAGQWPYLNCTRMSFPCSVCKKNVAKDWVKCKVCITNVAHPSCAGKSKAPWTCSGCRAESDSTKAGGSNPPSNPASEAGDLLGEQLANLAATMHARFDAIEEGMKTTRVDLEAAINFLSAKFDDLLKTMAEQNKTIIELRKGMDRVNAKVNEKDVVINQLTARKKIGAPQLSSENVVDVYRMPGRTPRAGGERPRTDPPIVVKFKAASVRSAWLEGRRRLQQPRQDVNAVPGPSTAAAAAATPATRNEPRGAPPVRIYEALTPYLKRLLYLTRGAATAKGYKFVWVRDGKIFAHRSSNIMKCCTLYVSQMTQRSTSADICRSLNTALVEFGVDVDQVISTCTDRGANVLKACKDLFGENKVTSCVCHLADNVVQDSLYSLPIVNALLKDVKQLSPTTAILGNGGKKTQYNTQL</sequence>
<dbReference type="SUPFAM" id="SSF53098">
    <property type="entry name" value="Ribonuclease H-like"/>
    <property type="match status" value="1"/>
</dbReference>
<feature type="domain" description="FP protein C-terminal" evidence="2">
    <location>
        <begin position="312"/>
        <end position="348"/>
    </location>
</feature>
<name>A0A8S1DYH2_9INSE</name>
<keyword evidence="4" id="KW-1185">Reference proteome</keyword>
<dbReference type="EMBL" id="CADEPI010000399">
    <property type="protein sequence ID" value="CAB3385218.1"/>
    <property type="molecule type" value="Genomic_DNA"/>
</dbReference>
<dbReference type="AlphaFoldDB" id="A0A8S1DYH2"/>
<comment type="caution">
    <text evidence="3">The sequence shown here is derived from an EMBL/GenBank/DDBJ whole genome shotgun (WGS) entry which is preliminary data.</text>
</comment>
<dbReference type="Proteomes" id="UP000494165">
    <property type="component" value="Unassembled WGS sequence"/>
</dbReference>